<accession>A0A5C4RZA0</accession>
<comment type="caution">
    <text evidence="1">The sequence shown here is derived from an EMBL/GenBank/DDBJ whole genome shotgun (WGS) entry which is preliminary data.</text>
</comment>
<evidence type="ECO:0000313" key="2">
    <source>
        <dbReference type="Proteomes" id="UP000309544"/>
    </source>
</evidence>
<keyword evidence="2" id="KW-1185">Reference proteome</keyword>
<dbReference type="EMBL" id="VDCI01000004">
    <property type="protein sequence ID" value="TNJ36606.1"/>
    <property type="molecule type" value="Genomic_DNA"/>
</dbReference>
<evidence type="ECO:0000313" key="1">
    <source>
        <dbReference type="EMBL" id="TNJ36606.1"/>
    </source>
</evidence>
<protein>
    <submittedName>
        <fullName evidence="1">DUF4160 domain-containing protein</fullName>
    </submittedName>
</protein>
<dbReference type="Proteomes" id="UP000309544">
    <property type="component" value="Unassembled WGS sequence"/>
</dbReference>
<sequence length="50" mass="5751">MYYDDHNPPHFHAEFQGNKALFDFAGNILRGDLRSRTATKHHSPIQTGQI</sequence>
<organism evidence="1 2">
    <name type="scientific">Prosthecochloris vibrioformis</name>
    <name type="common">Chlorobium vibrioforme</name>
    <dbReference type="NCBI Taxonomy" id="1098"/>
    <lineage>
        <taxon>Bacteria</taxon>
        <taxon>Pseudomonadati</taxon>
        <taxon>Chlorobiota</taxon>
        <taxon>Chlorobiia</taxon>
        <taxon>Chlorobiales</taxon>
        <taxon>Chlorobiaceae</taxon>
        <taxon>Prosthecochloris</taxon>
    </lineage>
</organism>
<dbReference type="InterPro" id="IPR025427">
    <property type="entry name" value="DUF4160"/>
</dbReference>
<gene>
    <name evidence="1" type="ORF">FGF68_05930</name>
</gene>
<reference evidence="1 2" key="1">
    <citation type="submission" date="2019-05" db="EMBL/GenBank/DDBJ databases">
        <title>Draft Whole-Genome sequence of the green sulfur bacterium Prosthecochloris vibrioformis DSM 260.</title>
        <authorList>
            <person name="Meyer T.E."/>
            <person name="Kyndt J.A."/>
        </authorList>
    </citation>
    <scope>NUCLEOTIDE SEQUENCE [LARGE SCALE GENOMIC DNA]</scope>
    <source>
        <strain evidence="1 2">DSM 260</strain>
    </source>
</reference>
<proteinExistence type="predicted"/>
<dbReference type="AlphaFoldDB" id="A0A5C4RZA0"/>
<name>A0A5C4RZA0_PROVB</name>
<dbReference type="Pfam" id="PF13711">
    <property type="entry name" value="DUF4160"/>
    <property type="match status" value="1"/>
</dbReference>